<keyword evidence="1" id="KW-0812">Transmembrane</keyword>
<dbReference type="EMBL" id="JAMDNP010000011">
    <property type="protein sequence ID" value="MCY9760399.1"/>
    <property type="molecule type" value="Genomic_DNA"/>
</dbReference>
<accession>A0ABT4GUP0</accession>
<dbReference type="Proteomes" id="UP001527181">
    <property type="component" value="Unassembled WGS sequence"/>
</dbReference>
<comment type="caution">
    <text evidence="2">The sequence shown here is derived from an EMBL/GenBank/DDBJ whole genome shotgun (WGS) entry which is preliminary data.</text>
</comment>
<evidence type="ECO:0000256" key="1">
    <source>
        <dbReference type="SAM" id="Phobius"/>
    </source>
</evidence>
<feature type="transmembrane region" description="Helical" evidence="1">
    <location>
        <begin position="47"/>
        <end position="68"/>
    </location>
</feature>
<sequence length="70" mass="7903">MIFATTALIAFVFIVILLALNLTIRIVEIRKRRGMFFEISDISEEIFGHGVWIAILGVFVGFFAQIIWGG</sequence>
<evidence type="ECO:0000313" key="3">
    <source>
        <dbReference type="Proteomes" id="UP001527181"/>
    </source>
</evidence>
<gene>
    <name evidence="2" type="ORF">M5X12_07390</name>
</gene>
<name>A0ABT4GUP0_PAEAL</name>
<dbReference type="RefSeq" id="WP_268599578.1">
    <property type="nucleotide sequence ID" value="NZ_JAMDNP010000011.1"/>
</dbReference>
<proteinExistence type="predicted"/>
<keyword evidence="3" id="KW-1185">Reference proteome</keyword>
<keyword evidence="1" id="KW-0472">Membrane</keyword>
<reference evidence="2 3" key="1">
    <citation type="submission" date="2022-05" db="EMBL/GenBank/DDBJ databases">
        <title>Genome Sequencing of Bee-Associated Microbes.</title>
        <authorList>
            <person name="Dunlap C."/>
        </authorList>
    </citation>
    <scope>NUCLEOTIDE SEQUENCE [LARGE SCALE GENOMIC DNA]</scope>
    <source>
        <strain evidence="2 3">NRRL B-04010</strain>
    </source>
</reference>
<feature type="transmembrane region" description="Helical" evidence="1">
    <location>
        <begin position="6"/>
        <end position="27"/>
    </location>
</feature>
<keyword evidence="1" id="KW-1133">Transmembrane helix</keyword>
<protein>
    <submittedName>
        <fullName evidence="2">Uncharacterized protein</fullName>
    </submittedName>
</protein>
<organism evidence="2 3">
    <name type="scientific">Paenibacillus alvei</name>
    <name type="common">Bacillus alvei</name>
    <dbReference type="NCBI Taxonomy" id="44250"/>
    <lineage>
        <taxon>Bacteria</taxon>
        <taxon>Bacillati</taxon>
        <taxon>Bacillota</taxon>
        <taxon>Bacilli</taxon>
        <taxon>Bacillales</taxon>
        <taxon>Paenibacillaceae</taxon>
        <taxon>Paenibacillus</taxon>
    </lineage>
</organism>
<evidence type="ECO:0000313" key="2">
    <source>
        <dbReference type="EMBL" id="MCY9760399.1"/>
    </source>
</evidence>